<proteinExistence type="predicted"/>
<keyword evidence="6" id="KW-1185">Reference proteome</keyword>
<feature type="compositionally biased region" description="Polar residues" evidence="2">
    <location>
        <begin position="616"/>
        <end position="625"/>
    </location>
</feature>
<feature type="compositionally biased region" description="Polar residues" evidence="2">
    <location>
        <begin position="518"/>
        <end position="532"/>
    </location>
</feature>
<dbReference type="InterPro" id="IPR018114">
    <property type="entry name" value="TRYPSIN_HIS"/>
</dbReference>
<dbReference type="PANTHER" id="PTHR24253">
    <property type="entry name" value="TRANSMEMBRANE PROTEASE SERINE"/>
    <property type="match status" value="1"/>
</dbReference>
<dbReference type="Proteomes" id="UP000318571">
    <property type="component" value="Chromosome 3"/>
</dbReference>
<keyword evidence="3" id="KW-0732">Signal</keyword>
<evidence type="ECO:0000259" key="4">
    <source>
        <dbReference type="PROSITE" id="PS50240"/>
    </source>
</evidence>
<gene>
    <name evidence="5" type="ORF">TCAL_05560</name>
</gene>
<dbReference type="InterPro" id="IPR001254">
    <property type="entry name" value="Trypsin_dom"/>
</dbReference>
<feature type="domain" description="Peptidase S1" evidence="4">
    <location>
        <begin position="105"/>
        <end position="476"/>
    </location>
</feature>
<name>A0A553P6M5_TIGCA</name>
<dbReference type="EMBL" id="VCGU01000007">
    <property type="protein sequence ID" value="TRY73339.1"/>
    <property type="molecule type" value="Genomic_DNA"/>
</dbReference>
<evidence type="ECO:0000256" key="2">
    <source>
        <dbReference type="SAM" id="MobiDB-lite"/>
    </source>
</evidence>
<dbReference type="GO" id="GO:0004252">
    <property type="term" value="F:serine-type endopeptidase activity"/>
    <property type="evidence" value="ECO:0007669"/>
    <property type="project" value="InterPro"/>
</dbReference>
<dbReference type="CDD" id="cd00190">
    <property type="entry name" value="Tryp_SPc"/>
    <property type="match status" value="2"/>
</dbReference>
<protein>
    <recommendedName>
        <fullName evidence="4">Peptidase S1 domain-containing protein</fullName>
    </recommendedName>
</protein>
<dbReference type="GO" id="GO:0006508">
    <property type="term" value="P:proteolysis"/>
    <property type="evidence" value="ECO:0007669"/>
    <property type="project" value="InterPro"/>
</dbReference>
<evidence type="ECO:0000256" key="1">
    <source>
        <dbReference type="ARBA" id="ARBA00023157"/>
    </source>
</evidence>
<dbReference type="SUPFAM" id="SSF50494">
    <property type="entry name" value="Trypsin-like serine proteases"/>
    <property type="match status" value="2"/>
</dbReference>
<dbReference type="PROSITE" id="PS50240">
    <property type="entry name" value="TRYPSIN_DOM"/>
    <property type="match status" value="2"/>
</dbReference>
<feature type="compositionally biased region" description="Polar residues" evidence="2">
    <location>
        <begin position="658"/>
        <end position="669"/>
    </location>
</feature>
<feature type="signal peptide" evidence="3">
    <location>
        <begin position="1"/>
        <end position="27"/>
    </location>
</feature>
<sequence length="1319" mass="147796">MNDSQSKMKTLRELLSLLAFFLGSSQAQGINLFDSHFGLNRLGPGFVTKRKTTMLTSTPGASVPNFNGIIHEECVCGHAKPTRDPLLKRSRSPRATSTKFNQNKIVNGYDPKNARPWMALLSVGKRQGQCGGTLINHQYILTAAHCFCFDNEHDHDLCNQADIEGAALKDKVKISLEVVSVPSSKHFKYHATAIHIHPKRLSLELEHRNQSKPDQEFTPYAGPYDIALVKLNEPVSFFHKKASTWQRAISCYPKVMPICLFDVDYRNFSFGYVAGFGSTNFGANCWTTKEGPNAFEQCRSEYKVQGRTYVGGPSINSEGTWGVCSNHCESYNTSTSIQEAKLSLLTPEKCKDATNSMSIDPTHEFCAAFRHNESISFVTYVEKANGFEKITEGVESQTYLGGRAACQGDSGGPLWVWAYRHLKPMSELTLEEKRKLEIRAYQIGVVSRGNGCAYRNQPGAYTSVHEFKDFIREKSSAGGPDHVCLFYPRMRSRFLFYLVGLSFLYLKSKCSKLRDGTHTSASTDLSNVNEPNSLKESEAMKERVNRGNGNNSHFADNLERNNRLNKGPYFPPKGGPSPTSAMSRKGTLAIDYSYAHVSDDEDEDENLVDPGDPKANENSTSQTSPVLHDEFNHVFNQELDPKEPKEDISKDMNDRNGTELTNQTNTNPEATPIPIVQFTSPPATRRFGKDNLKNARRIARISTFQGNLSQRRLRPRQKLAQSPRRRTQRLLNRVYYGYGLPQLVPLSPPRPIELFRQNRVSVNRNHYGYEANYGQPLTAAKVRQRISVVPNNIPFIKLEQGQYRDYRHDSPPSVVNQNWNRLASDYAANYAPSYTPDYANPSFKNYGVVPLNGPKSNIDLRQPALPRNDLNIAPGKPVPGTKSLTLNRNSVNQPGYDYEYSNNYDYNKPPGYDYSNKMYFNPNQPLRHLSGLVPKTSPSSIEECQCGLGTPSRKAPQVNRMSTNSTENKVVNGYTPEEGRPWIALIKVKGGGQCGGSLINHKYVLTAAHCFCFSNGRHADLCNQPDITTPKLMDIVSVQLGTRDVEKIPGFFYRAKAVHIHPTRIEMELRMRANRPGQFFQPYAGPYDVALIELDGFVEFKHGSVLPICLFGIDLAEFDYGYVAGFGTTSFADTCWTSKEGPNAFEECDNETDEPEASWGVCSHHCHTNSTKSVLQETRLDLLEDHQCSLMGQSSGSKTAVEICAAAKNVEHVPFVRYRQAEQNFQKEEQGNMVLKYFGGTDACQGDSGGPLWVWTRNGKRLEQETEGGNNIKAFQVGIVSRGEGCAWRNKPGIFTRISMFKDFIQSKMAPGGCLRYRL</sequence>
<dbReference type="Pfam" id="PF00089">
    <property type="entry name" value="Trypsin"/>
    <property type="match status" value="3"/>
</dbReference>
<dbReference type="PROSITE" id="PS00134">
    <property type="entry name" value="TRYPSIN_HIS"/>
    <property type="match status" value="2"/>
</dbReference>
<keyword evidence="1" id="KW-1015">Disulfide bond</keyword>
<dbReference type="PANTHER" id="PTHR24253:SF46">
    <property type="entry name" value="SERINE PROTEASE P83"/>
    <property type="match status" value="1"/>
</dbReference>
<feature type="compositionally biased region" description="Basic and acidic residues" evidence="2">
    <location>
        <begin position="533"/>
        <end position="545"/>
    </location>
</feature>
<dbReference type="Gene3D" id="2.40.10.10">
    <property type="entry name" value="Trypsin-like serine proteases"/>
    <property type="match status" value="2"/>
</dbReference>
<dbReference type="STRING" id="6832.A0A553P6M5"/>
<dbReference type="InterPro" id="IPR009003">
    <property type="entry name" value="Peptidase_S1_PA"/>
</dbReference>
<evidence type="ECO:0000256" key="3">
    <source>
        <dbReference type="SAM" id="SignalP"/>
    </source>
</evidence>
<feature type="domain" description="Peptidase S1" evidence="4">
    <location>
        <begin position="970"/>
        <end position="1310"/>
    </location>
</feature>
<comment type="caution">
    <text evidence="5">The sequence shown here is derived from an EMBL/GenBank/DDBJ whole genome shotgun (WGS) entry which is preliminary data.</text>
</comment>
<feature type="region of interest" description="Disordered" evidence="2">
    <location>
        <begin position="637"/>
        <end position="687"/>
    </location>
</feature>
<organism evidence="5 6">
    <name type="scientific">Tigriopus californicus</name>
    <name type="common">Marine copepod</name>
    <dbReference type="NCBI Taxonomy" id="6832"/>
    <lineage>
        <taxon>Eukaryota</taxon>
        <taxon>Metazoa</taxon>
        <taxon>Ecdysozoa</taxon>
        <taxon>Arthropoda</taxon>
        <taxon>Crustacea</taxon>
        <taxon>Multicrustacea</taxon>
        <taxon>Hexanauplia</taxon>
        <taxon>Copepoda</taxon>
        <taxon>Harpacticoida</taxon>
        <taxon>Harpacticidae</taxon>
        <taxon>Tigriopus</taxon>
    </lineage>
</organism>
<feature type="region of interest" description="Disordered" evidence="2">
    <location>
        <begin position="597"/>
        <end position="625"/>
    </location>
</feature>
<dbReference type="PRINTS" id="PR00722">
    <property type="entry name" value="CHYMOTRYPSIN"/>
</dbReference>
<dbReference type="InterPro" id="IPR043504">
    <property type="entry name" value="Peptidase_S1_PA_chymotrypsin"/>
</dbReference>
<feature type="region of interest" description="Disordered" evidence="2">
    <location>
        <begin position="516"/>
        <end position="583"/>
    </location>
</feature>
<feature type="compositionally biased region" description="Basic and acidic residues" evidence="2">
    <location>
        <begin position="639"/>
        <end position="657"/>
    </location>
</feature>
<accession>A0A553P6M5</accession>
<dbReference type="InterPro" id="IPR001314">
    <property type="entry name" value="Peptidase_S1A"/>
</dbReference>
<evidence type="ECO:0000313" key="5">
    <source>
        <dbReference type="EMBL" id="TRY73339.1"/>
    </source>
</evidence>
<reference evidence="5 6" key="1">
    <citation type="journal article" date="2018" name="Nat. Ecol. Evol.">
        <title>Genomic signatures of mitonuclear coevolution across populations of Tigriopus californicus.</title>
        <authorList>
            <person name="Barreto F.S."/>
            <person name="Watson E.T."/>
            <person name="Lima T.G."/>
            <person name="Willett C.S."/>
            <person name="Edmands S."/>
            <person name="Li W."/>
            <person name="Burton R.S."/>
        </authorList>
    </citation>
    <scope>NUCLEOTIDE SEQUENCE [LARGE SCALE GENOMIC DNA]</scope>
    <source>
        <strain evidence="5 6">San Diego</strain>
    </source>
</reference>
<evidence type="ECO:0000313" key="6">
    <source>
        <dbReference type="Proteomes" id="UP000318571"/>
    </source>
</evidence>
<feature type="chain" id="PRO_5021845055" description="Peptidase S1 domain-containing protein" evidence="3">
    <location>
        <begin position="28"/>
        <end position="1319"/>
    </location>
</feature>
<dbReference type="SMART" id="SM00020">
    <property type="entry name" value="Tryp_SPc"/>
    <property type="match status" value="2"/>
</dbReference>